<dbReference type="Proteomes" id="UP001161409">
    <property type="component" value="Unassembled WGS sequence"/>
</dbReference>
<dbReference type="InterPro" id="IPR007709">
    <property type="entry name" value="N-FG_amidohydro"/>
</dbReference>
<sequence length="292" mass="32305">MKTLFSEKPLEILRPTDWTLPVVLSSPHSGRQYPAPFTRLSRLDINTLRQSEDFLVDELFSSAPSLGAPLIKATFPRVYCDVNRQPFELDPDMYRDTLPDYVTTRSVRLSAGIGTIPKVVTAGKIIHARPLAFSDAEARLANCYFPYHHHLKGLLEEGLNRFGAILLLDCHSMPGQSGNRTNGARLPDMVIGDRFGASCAPHVSRMIGRTLKQAGYSVRFNAPYAGGYITRHYGSLTPAISAVQIEINRDLYMCPRRLSPIPGMDRLKSDLSALIATVGAQLDQAAPRRQAV</sequence>
<reference evidence="1" key="1">
    <citation type="journal article" date="2014" name="Int. J. Syst. Evol. Microbiol.">
        <title>Complete genome of a new Firmicutes species belonging to the dominant human colonic microbiota ('Ruminococcus bicirculans') reveals two chromosomes and a selective capacity to utilize plant glucans.</title>
        <authorList>
            <consortium name="NISC Comparative Sequencing Program"/>
            <person name="Wegmann U."/>
            <person name="Louis P."/>
            <person name="Goesmann A."/>
            <person name="Henrissat B."/>
            <person name="Duncan S.H."/>
            <person name="Flint H.J."/>
        </authorList>
    </citation>
    <scope>NUCLEOTIDE SEQUENCE</scope>
    <source>
        <strain evidence="1">NBRC 103408</strain>
    </source>
</reference>
<keyword evidence="2" id="KW-1185">Reference proteome</keyword>
<name>A0ABQ5U0U3_9PROT</name>
<protein>
    <submittedName>
        <fullName evidence="1">N-formylglutamate amidohydrolase</fullName>
    </submittedName>
</protein>
<dbReference type="EMBL" id="BSNF01000001">
    <property type="protein sequence ID" value="GLQ05737.1"/>
    <property type="molecule type" value="Genomic_DNA"/>
</dbReference>
<reference evidence="1" key="2">
    <citation type="submission" date="2023-01" db="EMBL/GenBank/DDBJ databases">
        <title>Draft genome sequence of Sneathiella chinensis strain NBRC 103408.</title>
        <authorList>
            <person name="Sun Q."/>
            <person name="Mori K."/>
        </authorList>
    </citation>
    <scope>NUCLEOTIDE SEQUENCE</scope>
    <source>
        <strain evidence="1">NBRC 103408</strain>
    </source>
</reference>
<comment type="caution">
    <text evidence="1">The sequence shown here is derived from an EMBL/GenBank/DDBJ whole genome shotgun (WGS) entry which is preliminary data.</text>
</comment>
<dbReference type="Pfam" id="PF05013">
    <property type="entry name" value="FGase"/>
    <property type="match status" value="1"/>
</dbReference>
<gene>
    <name evidence="1" type="ORF">GCM10007924_09580</name>
</gene>
<proteinExistence type="predicted"/>
<dbReference type="Gene3D" id="3.40.630.40">
    <property type="entry name" value="Zn-dependent exopeptidases"/>
    <property type="match status" value="1"/>
</dbReference>
<accession>A0ABQ5U0U3</accession>
<evidence type="ECO:0000313" key="2">
    <source>
        <dbReference type="Proteomes" id="UP001161409"/>
    </source>
</evidence>
<dbReference type="RefSeq" id="WP_169559712.1">
    <property type="nucleotide sequence ID" value="NZ_BSNF01000001.1"/>
</dbReference>
<organism evidence="1 2">
    <name type="scientific">Sneathiella chinensis</name>
    <dbReference type="NCBI Taxonomy" id="349750"/>
    <lineage>
        <taxon>Bacteria</taxon>
        <taxon>Pseudomonadati</taxon>
        <taxon>Pseudomonadota</taxon>
        <taxon>Alphaproteobacteria</taxon>
        <taxon>Sneathiellales</taxon>
        <taxon>Sneathiellaceae</taxon>
        <taxon>Sneathiella</taxon>
    </lineage>
</organism>
<evidence type="ECO:0000313" key="1">
    <source>
        <dbReference type="EMBL" id="GLQ05737.1"/>
    </source>
</evidence>
<dbReference type="SUPFAM" id="SSF53187">
    <property type="entry name" value="Zn-dependent exopeptidases"/>
    <property type="match status" value="1"/>
</dbReference>